<dbReference type="InterPro" id="IPR031717">
    <property type="entry name" value="ODO-1/KGD_C"/>
</dbReference>
<feature type="domain" description="Transketolase-like pyrimidine-binding" evidence="6">
    <location>
        <begin position="673"/>
        <end position="869"/>
    </location>
</feature>
<dbReference type="CDD" id="cd02016">
    <property type="entry name" value="TPP_E1_OGDC_like"/>
    <property type="match status" value="1"/>
</dbReference>
<dbReference type="InterPro" id="IPR011603">
    <property type="entry name" value="2oxoglutarate_DH_E1"/>
</dbReference>
<evidence type="ECO:0000256" key="3">
    <source>
        <dbReference type="ARBA" id="ARBA00022946"/>
    </source>
</evidence>
<dbReference type="PIRSF" id="PIRSF000157">
    <property type="entry name" value="Oxoglu_dh_E1"/>
    <property type="match status" value="1"/>
</dbReference>
<evidence type="ECO:0000313" key="8">
    <source>
        <dbReference type="Proteomes" id="UP000762676"/>
    </source>
</evidence>
<evidence type="ECO:0000256" key="5">
    <source>
        <dbReference type="ARBA" id="ARBA00023052"/>
    </source>
</evidence>
<keyword evidence="8" id="KW-1185">Reference proteome</keyword>
<dbReference type="Gene3D" id="1.10.287.1150">
    <property type="entry name" value="TPP helical domain"/>
    <property type="match status" value="1"/>
</dbReference>
<reference evidence="7 8" key="1">
    <citation type="journal article" date="2021" name="Elife">
        <title>Chloroplast acquisition without the gene transfer in kleptoplastic sea slugs, Plakobranchus ocellatus.</title>
        <authorList>
            <person name="Maeda T."/>
            <person name="Takahashi S."/>
            <person name="Yoshida T."/>
            <person name="Shimamura S."/>
            <person name="Takaki Y."/>
            <person name="Nagai Y."/>
            <person name="Toyoda A."/>
            <person name="Suzuki Y."/>
            <person name="Arimoto A."/>
            <person name="Ishii H."/>
            <person name="Satoh N."/>
            <person name="Nishiyama T."/>
            <person name="Hasebe M."/>
            <person name="Maruyama T."/>
            <person name="Minagawa J."/>
            <person name="Obokata J."/>
            <person name="Shigenobu S."/>
        </authorList>
    </citation>
    <scope>NUCLEOTIDE SEQUENCE [LARGE SCALE GENOMIC DNA]</scope>
</reference>
<name>A0AAV4JX11_9GAST</name>
<keyword evidence="5" id="KW-0786">Thiamine pyrophosphate</keyword>
<dbReference type="InterPro" id="IPR042179">
    <property type="entry name" value="KGD_C_sf"/>
</dbReference>
<dbReference type="Pfam" id="PF02779">
    <property type="entry name" value="Transket_pyr"/>
    <property type="match status" value="1"/>
</dbReference>
<evidence type="ECO:0000256" key="4">
    <source>
        <dbReference type="ARBA" id="ARBA00023002"/>
    </source>
</evidence>
<evidence type="ECO:0000313" key="7">
    <source>
        <dbReference type="EMBL" id="GFS26604.1"/>
    </source>
</evidence>
<dbReference type="Proteomes" id="UP000762676">
    <property type="component" value="Unassembled WGS sequence"/>
</dbReference>
<dbReference type="Gene3D" id="3.40.50.970">
    <property type="match status" value="1"/>
</dbReference>
<dbReference type="Gene3D" id="3.40.50.12470">
    <property type="match status" value="1"/>
</dbReference>
<dbReference type="PANTHER" id="PTHR23152">
    <property type="entry name" value="2-OXOGLUTARATE DEHYDROGENASE"/>
    <property type="match status" value="1"/>
</dbReference>
<accession>A0AAV4JX11</accession>
<dbReference type="SMART" id="SM00861">
    <property type="entry name" value="Transket_pyr"/>
    <property type="match status" value="1"/>
</dbReference>
<comment type="similarity">
    <text evidence="2">Belongs to the alpha-ketoglutarate dehydrogenase family.</text>
</comment>
<evidence type="ECO:0000256" key="2">
    <source>
        <dbReference type="ARBA" id="ARBA00006936"/>
    </source>
</evidence>
<evidence type="ECO:0000256" key="1">
    <source>
        <dbReference type="ARBA" id="ARBA00001964"/>
    </source>
</evidence>
<dbReference type="GO" id="GO:0030976">
    <property type="term" value="F:thiamine pyrophosphate binding"/>
    <property type="evidence" value="ECO:0007669"/>
    <property type="project" value="InterPro"/>
</dbReference>
<keyword evidence="4" id="KW-0560">Oxidoreductase</keyword>
<proteinExistence type="inferred from homology"/>
<dbReference type="PANTHER" id="PTHR23152:SF4">
    <property type="entry name" value="2-OXOADIPATE DEHYDROGENASE COMPLEX COMPONENT E1"/>
    <property type="match status" value="1"/>
</dbReference>
<dbReference type="InterPro" id="IPR001017">
    <property type="entry name" value="DH_E1"/>
</dbReference>
<keyword evidence="3" id="KW-0809">Transit peptide</keyword>
<dbReference type="Gene3D" id="3.40.50.11610">
    <property type="entry name" value="Multifunctional 2-oxoglutarate metabolism enzyme, C-terminal domain"/>
    <property type="match status" value="1"/>
</dbReference>
<evidence type="ECO:0000259" key="6">
    <source>
        <dbReference type="SMART" id="SM00861"/>
    </source>
</evidence>
<dbReference type="InterPro" id="IPR029061">
    <property type="entry name" value="THDP-binding"/>
</dbReference>
<dbReference type="GO" id="GO:0016624">
    <property type="term" value="F:oxidoreductase activity, acting on the aldehyde or oxo group of donors, disulfide as acceptor"/>
    <property type="evidence" value="ECO:0007669"/>
    <property type="project" value="InterPro"/>
</dbReference>
<dbReference type="Pfam" id="PF00676">
    <property type="entry name" value="E1_dh"/>
    <property type="match status" value="1"/>
</dbReference>
<gene>
    <name evidence="7" type="ORF">ElyMa_005219800</name>
</gene>
<comment type="caution">
    <text evidence="7">The sequence shown here is derived from an EMBL/GenBank/DDBJ whole genome shotgun (WGS) entry which is preliminary data.</text>
</comment>
<dbReference type="EMBL" id="BMAT01010426">
    <property type="protein sequence ID" value="GFS26604.1"/>
    <property type="molecule type" value="Genomic_DNA"/>
</dbReference>
<protein>
    <submittedName>
        <fullName evidence="7">2-oxoglutarate dehydrogenase E1 component</fullName>
    </submittedName>
</protein>
<dbReference type="AlphaFoldDB" id="A0AAV4JX11"/>
<comment type="cofactor">
    <cofactor evidence="1">
        <name>thiamine diphosphate</name>
        <dbReference type="ChEBI" id="CHEBI:58937"/>
    </cofactor>
</comment>
<sequence length="1015" mass="113714">MSSLSRIHLIASKFLRSSGRFVSAAHYHSKDGAYGHNSSCDSNLLDRNNESSFSKTELDNRIRHSKVVQLVEAYRTHGHKIAHLDPLNLMERKPVPELDLNLYGLQDDLGSNVNTEGVFYGSETQHLKIIDLLQKLEKTYSGNIGAEFQHLQTQEERVWFARLFESKDTIQTSPDEKVDLAKLLLRCQAFDHFIATKFATVKRYGGEGGESMMACFDEIFMGCTKHGIENIVMCMPHRGRLNFMTCLLNFPPVIMFRKMKGMTELPPGAQGIGDVLSHLYTSVDLVYNSKNVHLSLIPNPSHLEANNPVSAGKARSKLQTLQSGHYSTNKDAKPGDKVLCLQVHGDASFTGQGVVAETFCFADAPHFSTGGSIHVVVNNQVGFTTEADRGRSSSYCSDIAKMNGYPVIHVNADCPEDVKRATAIAMEYRAKFQRDIVIDLVCFRRWGHNEIDEPAFTQPIMYKVINSRMSIPDLYAQKVVSAGFCEQKDLTEAVQQFNNYLSEHLNEVPSHENKPFHLQDQWSSLVQAGDNITVWDTGVPVESLKFIGSKEQNGDDWRTEASFAIMLWKEKKNAKTKYICASNKCQTKALGEFYHLMAQMQDDDEKFVSYLRMKQDKFDQLLNLVSEDLTKTATNICKLISPEERLFVKKIHPTLQRGHVDKRLKSLTDGKDIDWATAEALAMGSLLCQGFHVRISGQDVGRGTFSHRHCMLVDQETDQIYIPLNNISESQDAFLEVANSALSEEGVLGFEYGFSIDKPTALVIWEAQFGDFFNAAQTIVDTYVTSGECLVMVLPNGMDGAGPEHSSCRIERFLQLCDSKEDKVDGDNVNVQIVNPTTAAQYFHLLRRQMVRNFQKPLIVAGPKTLLRLPAASSTLAEMAPGTHFQPVLADSSTMVAADVKRLVFCSGKHYYALVAERERLAAKHVAFIRLESLCPFPTTEVQAVLKQYPNVSDFVWSQEEHRNMGAWSFVNPRFKNLVGCELRYAGREVLGAPAVGIGELHKKEIESLMTATFS</sequence>
<dbReference type="InterPro" id="IPR005475">
    <property type="entry name" value="Transketolase-like_Pyr-bd"/>
</dbReference>
<dbReference type="Pfam" id="PF16870">
    <property type="entry name" value="OxoGdeHyase_C"/>
    <property type="match status" value="1"/>
</dbReference>
<organism evidence="7 8">
    <name type="scientific">Elysia marginata</name>
    <dbReference type="NCBI Taxonomy" id="1093978"/>
    <lineage>
        <taxon>Eukaryota</taxon>
        <taxon>Metazoa</taxon>
        <taxon>Spiralia</taxon>
        <taxon>Lophotrochozoa</taxon>
        <taxon>Mollusca</taxon>
        <taxon>Gastropoda</taxon>
        <taxon>Heterobranchia</taxon>
        <taxon>Euthyneura</taxon>
        <taxon>Panpulmonata</taxon>
        <taxon>Sacoglossa</taxon>
        <taxon>Placobranchoidea</taxon>
        <taxon>Plakobranchidae</taxon>
        <taxon>Elysia</taxon>
    </lineage>
</organism>
<dbReference type="SUPFAM" id="SSF52518">
    <property type="entry name" value="Thiamin diphosphate-binding fold (THDP-binding)"/>
    <property type="match status" value="2"/>
</dbReference>